<dbReference type="HOGENOM" id="CLU_2766856_0_0_9"/>
<accession>U1X8J7</accession>
<gene>
    <name evidence="2" type="ORF">HMPREF0083_01051</name>
</gene>
<dbReference type="STRING" id="649747.HMPREF0083_01051"/>
<reference evidence="2 3" key="1">
    <citation type="submission" date="2013-08" db="EMBL/GenBank/DDBJ databases">
        <authorList>
            <person name="Weinstock G."/>
            <person name="Sodergren E."/>
            <person name="Wylie T."/>
            <person name="Fulton L."/>
            <person name="Fulton R."/>
            <person name="Fronick C."/>
            <person name="O'Laughlin M."/>
            <person name="Godfrey J."/>
            <person name="Miner T."/>
            <person name="Herter B."/>
            <person name="Appelbaum E."/>
            <person name="Cordes M."/>
            <person name="Lek S."/>
            <person name="Wollam A."/>
            <person name="Pepin K.H."/>
            <person name="Palsikar V.B."/>
            <person name="Mitreva M."/>
            <person name="Wilson R.K."/>
        </authorList>
    </citation>
    <scope>NUCLEOTIDE SEQUENCE [LARGE SCALE GENOMIC DNA]</scope>
    <source>
        <strain evidence="2 3">ATCC 12856</strain>
    </source>
</reference>
<feature type="compositionally biased region" description="Basic and acidic residues" evidence="1">
    <location>
        <begin position="59"/>
        <end position="69"/>
    </location>
</feature>
<dbReference type="EMBL" id="AWSJ01000065">
    <property type="protein sequence ID" value="ERI10863.1"/>
    <property type="molecule type" value="Genomic_DNA"/>
</dbReference>
<evidence type="ECO:0000313" key="2">
    <source>
        <dbReference type="EMBL" id="ERI10863.1"/>
    </source>
</evidence>
<feature type="region of interest" description="Disordered" evidence="1">
    <location>
        <begin position="1"/>
        <end position="69"/>
    </location>
</feature>
<dbReference type="PATRIC" id="fig|649747.3.peg.956"/>
<evidence type="ECO:0000256" key="1">
    <source>
        <dbReference type="SAM" id="MobiDB-lite"/>
    </source>
</evidence>
<dbReference type="AlphaFoldDB" id="U1X8J7"/>
<sequence>MRGKLYETRTEADAKTEAGNKSCTTEPGELARHQKSTGRASLGAPGNQQGAQASGIGVEQHERLDKASS</sequence>
<protein>
    <submittedName>
        <fullName evidence="2">Uncharacterized protein</fullName>
    </submittedName>
</protein>
<comment type="caution">
    <text evidence="2">The sequence shown here is derived from an EMBL/GenBank/DDBJ whole genome shotgun (WGS) entry which is preliminary data.</text>
</comment>
<evidence type="ECO:0000313" key="3">
    <source>
        <dbReference type="Proteomes" id="UP000016511"/>
    </source>
</evidence>
<keyword evidence="3" id="KW-1185">Reference proteome</keyword>
<organism evidence="2 3">
    <name type="scientific">Aneurinibacillus aneurinilyticus ATCC 12856</name>
    <dbReference type="NCBI Taxonomy" id="649747"/>
    <lineage>
        <taxon>Bacteria</taxon>
        <taxon>Bacillati</taxon>
        <taxon>Bacillota</taxon>
        <taxon>Bacilli</taxon>
        <taxon>Bacillales</taxon>
        <taxon>Paenibacillaceae</taxon>
        <taxon>Aneurinibacillus group</taxon>
        <taxon>Aneurinibacillus</taxon>
    </lineage>
</organism>
<feature type="compositionally biased region" description="Basic and acidic residues" evidence="1">
    <location>
        <begin position="1"/>
        <end position="18"/>
    </location>
</feature>
<name>U1X8J7_ANEAE</name>
<proteinExistence type="predicted"/>
<dbReference type="Proteomes" id="UP000016511">
    <property type="component" value="Unassembled WGS sequence"/>
</dbReference>